<organism evidence="8 9">
    <name type="scientific">Xenopus laevis</name>
    <name type="common">African clawed frog</name>
    <dbReference type="NCBI Taxonomy" id="8355"/>
    <lineage>
        <taxon>Eukaryota</taxon>
        <taxon>Metazoa</taxon>
        <taxon>Chordata</taxon>
        <taxon>Craniata</taxon>
        <taxon>Vertebrata</taxon>
        <taxon>Euteleostomi</taxon>
        <taxon>Amphibia</taxon>
        <taxon>Batrachia</taxon>
        <taxon>Anura</taxon>
        <taxon>Pipoidea</taxon>
        <taxon>Pipidae</taxon>
        <taxon>Xenopodinae</taxon>
        <taxon>Xenopus</taxon>
        <taxon>Xenopus</taxon>
    </lineage>
</organism>
<evidence type="ECO:0000256" key="4">
    <source>
        <dbReference type="ARBA" id="ARBA00022989"/>
    </source>
</evidence>
<dbReference type="Proteomes" id="UP000186698">
    <property type="component" value="Chromosome 3L"/>
</dbReference>
<feature type="transmembrane region" description="Helical" evidence="7">
    <location>
        <begin position="192"/>
        <end position="219"/>
    </location>
</feature>
<feature type="transmembrane region" description="Helical" evidence="7">
    <location>
        <begin position="27"/>
        <end position="50"/>
    </location>
</feature>
<evidence type="ECO:0000256" key="7">
    <source>
        <dbReference type="SAM" id="Phobius"/>
    </source>
</evidence>
<accession>A0A8J1MIB9</accession>
<protein>
    <submittedName>
        <fullName evidence="9">Protein spinster homolog 1-like</fullName>
    </submittedName>
</protein>
<dbReference type="PANTHER" id="PTHR23505">
    <property type="entry name" value="SPINSTER"/>
    <property type="match status" value="1"/>
</dbReference>
<keyword evidence="3 7" id="KW-0812">Transmembrane</keyword>
<keyword evidence="4 7" id="KW-1133">Transmembrane helix</keyword>
<keyword evidence="2" id="KW-0813">Transport</keyword>
<evidence type="ECO:0000256" key="5">
    <source>
        <dbReference type="ARBA" id="ARBA00023136"/>
    </source>
</evidence>
<gene>
    <name evidence="9" type="primary">LOC121401228</name>
</gene>
<dbReference type="PANTHER" id="PTHR23505:SF98">
    <property type="entry name" value="PROTEIN SPINSTER HOMOLOG 1-LIKE"/>
    <property type="match status" value="1"/>
</dbReference>
<evidence type="ECO:0000256" key="6">
    <source>
        <dbReference type="ARBA" id="ARBA00024338"/>
    </source>
</evidence>
<dbReference type="InterPro" id="IPR011701">
    <property type="entry name" value="MFS"/>
</dbReference>
<dbReference type="AlphaFoldDB" id="A0A8J1MIB9"/>
<feature type="transmembrane region" description="Helical" evidence="7">
    <location>
        <begin position="57"/>
        <end position="77"/>
    </location>
</feature>
<comment type="similarity">
    <text evidence="6">Belongs to the major facilitator superfamily. Spinster (TC 2.A.1.49) family.</text>
</comment>
<evidence type="ECO:0000256" key="1">
    <source>
        <dbReference type="ARBA" id="ARBA00004141"/>
    </source>
</evidence>
<dbReference type="GO" id="GO:0016020">
    <property type="term" value="C:membrane"/>
    <property type="evidence" value="ECO:0000318"/>
    <property type="project" value="GO_Central"/>
</dbReference>
<feature type="transmembrane region" description="Helical" evidence="7">
    <location>
        <begin position="120"/>
        <end position="145"/>
    </location>
</feature>
<proteinExistence type="inferred from homology"/>
<keyword evidence="8" id="KW-1185">Reference proteome</keyword>
<evidence type="ECO:0000313" key="8">
    <source>
        <dbReference type="Proteomes" id="UP000186698"/>
    </source>
</evidence>
<dbReference type="Gene3D" id="1.20.1250.20">
    <property type="entry name" value="MFS general substrate transporter like domains"/>
    <property type="match status" value="1"/>
</dbReference>
<dbReference type="Pfam" id="PF07690">
    <property type="entry name" value="MFS_1"/>
    <property type="match status" value="1"/>
</dbReference>
<evidence type="ECO:0000256" key="3">
    <source>
        <dbReference type="ARBA" id="ARBA00022692"/>
    </source>
</evidence>
<feature type="transmembrane region" description="Helical" evidence="7">
    <location>
        <begin position="421"/>
        <end position="444"/>
    </location>
</feature>
<dbReference type="RefSeq" id="XP_041441494.1">
    <property type="nucleotide sequence ID" value="XM_041585560.1"/>
</dbReference>
<reference evidence="9" key="1">
    <citation type="submission" date="2025-08" db="UniProtKB">
        <authorList>
            <consortium name="RefSeq"/>
        </authorList>
    </citation>
    <scope>IDENTIFICATION</scope>
    <source>
        <strain evidence="9">J_2021</strain>
        <tissue evidence="9">Erythrocytes</tissue>
    </source>
</reference>
<feature type="transmembrane region" description="Helical" evidence="7">
    <location>
        <begin position="151"/>
        <end position="171"/>
    </location>
</feature>
<dbReference type="GeneID" id="121401228"/>
<dbReference type="InterPro" id="IPR044770">
    <property type="entry name" value="MFS_spinster-like"/>
</dbReference>
<keyword evidence="5 7" id="KW-0472">Membrane</keyword>
<sequence>MAVSNTDNIIYKSVRPYIEEEFEITDFYSSVITLMFVGSCATMAPILFYFWSTFTGLRVISGIVAVMVMFGIGSTLVSEKSFWTFVLLRSLMESVKSHYLAAAPMLVAELFDTDQRRKMLTLLYILNTIGTFAGTFIGTYVASVIGTDWRMALRIAPVLDVVALVLLAAVMRKPGRGGFMLKAEIYQKRTKVYSDIFDLILNRCLVFAVLGYAASMFIANSMYTYAPNVLRNARMMSDNHQPCLTVDCTFDDRLIYGLCKCLATAIGIILGVKINAHYKNRNPHGEPVVCIVALLVSVPLMCFGLFFVGISSVVSQILFFLNGICLAMNKVLINEIIMMVVFPNRRAWSFTEKSIIGLLGKEGGEKEHLWVSGCLVFEKLQALVNRVNNLFVGWKWTCSIFKFMKINYSESDLIQNHAMEFILYICPFMALVGAGCFCVTAKYFEYYKQNVEDFMNTPFTDVEQPLDTVESSDTK</sequence>
<feature type="transmembrane region" description="Helical" evidence="7">
    <location>
        <begin position="254"/>
        <end position="276"/>
    </location>
</feature>
<comment type="subcellular location">
    <subcellularLocation>
        <location evidence="1">Membrane</location>
        <topology evidence="1">Multi-pass membrane protein</topology>
    </subcellularLocation>
</comment>
<feature type="transmembrane region" description="Helical" evidence="7">
    <location>
        <begin position="317"/>
        <end position="342"/>
    </location>
</feature>
<evidence type="ECO:0000256" key="2">
    <source>
        <dbReference type="ARBA" id="ARBA00022448"/>
    </source>
</evidence>
<feature type="transmembrane region" description="Helical" evidence="7">
    <location>
        <begin position="288"/>
        <end position="311"/>
    </location>
</feature>
<name>A0A8J1MIB9_XENLA</name>
<dbReference type="InterPro" id="IPR036259">
    <property type="entry name" value="MFS_trans_sf"/>
</dbReference>
<dbReference type="KEGG" id="xla:121401228"/>
<dbReference type="SUPFAM" id="SSF103473">
    <property type="entry name" value="MFS general substrate transporter"/>
    <property type="match status" value="1"/>
</dbReference>
<dbReference type="GO" id="GO:0022857">
    <property type="term" value="F:transmembrane transporter activity"/>
    <property type="evidence" value="ECO:0000318"/>
    <property type="project" value="GO_Central"/>
</dbReference>
<evidence type="ECO:0000313" key="9">
    <source>
        <dbReference type="RefSeq" id="XP_041441494.1"/>
    </source>
</evidence>